<comment type="caution">
    <text evidence="1">The sequence shown here is derived from an EMBL/GenBank/DDBJ whole genome shotgun (WGS) entry which is preliminary data.</text>
</comment>
<evidence type="ECO:0000313" key="1">
    <source>
        <dbReference type="EMBL" id="KAJ9103665.1"/>
    </source>
</evidence>
<keyword evidence="2" id="KW-1185">Reference proteome</keyword>
<evidence type="ECO:0000313" key="2">
    <source>
        <dbReference type="Proteomes" id="UP001241377"/>
    </source>
</evidence>
<name>A0ACC2VXR7_9TREE</name>
<organism evidence="1 2">
    <name type="scientific">Naganishia cerealis</name>
    <dbReference type="NCBI Taxonomy" id="610337"/>
    <lineage>
        <taxon>Eukaryota</taxon>
        <taxon>Fungi</taxon>
        <taxon>Dikarya</taxon>
        <taxon>Basidiomycota</taxon>
        <taxon>Agaricomycotina</taxon>
        <taxon>Tremellomycetes</taxon>
        <taxon>Filobasidiales</taxon>
        <taxon>Filobasidiaceae</taxon>
        <taxon>Naganishia</taxon>
    </lineage>
</organism>
<reference evidence="1" key="1">
    <citation type="submission" date="2023-04" db="EMBL/GenBank/DDBJ databases">
        <title>Draft Genome sequencing of Naganishia species isolated from polar environments using Oxford Nanopore Technology.</title>
        <authorList>
            <person name="Leo P."/>
            <person name="Venkateswaran K."/>
        </authorList>
    </citation>
    <scope>NUCLEOTIDE SEQUENCE</scope>
    <source>
        <strain evidence="1">MNA-CCFEE 5261</strain>
    </source>
</reference>
<accession>A0ACC2VXR7</accession>
<proteinExistence type="predicted"/>
<gene>
    <name evidence="1" type="ORF">QFC19_004240</name>
</gene>
<protein>
    <submittedName>
        <fullName evidence="1">Uncharacterized protein</fullName>
    </submittedName>
</protein>
<dbReference type="Proteomes" id="UP001241377">
    <property type="component" value="Unassembled WGS sequence"/>
</dbReference>
<dbReference type="EMBL" id="JASBWR010000044">
    <property type="protein sequence ID" value="KAJ9103665.1"/>
    <property type="molecule type" value="Genomic_DNA"/>
</dbReference>
<sequence length="1375" mass="150403">MSRYYCRAGSAPGTPTRMEMRHVIDMTQVDSDDGSAGGDEVELDIKEETEVGRLAFCIETTFLSLQITYPSLALPTFTPKPQLYVCPPSQRQVLPGDLLHALATLETFRRMADAGIDGQWGLAAGMIRHMANLNSVEQLPTHQRGGQLNGNQETEMTADVEVNMDGRVPARATFRKGEAMYDVSSCATLSRSYHRHPDCRILFACLPAQISIEPLAEWLSSLTSPDILEKVKLILEKTATPYDYFRIDERINEEYRHPTNDSFIIPSRSRIATQRFHCQAVPDVPIVRELRIDITTLHPAAIYRLEQMRRRQLQHRPIPMKIDVWVEEKEREWVKQRTKEKRVAQKLAKEKERQRLLLEQEKERQRLKEEKQKRMEDTVRRHLGMSTDRRSGKRNNDDAASDRSSEMSPVPSNISSPSPPPPQIFHEVQESVPFPFLPSSPPASTSQSLMAPPSRQAPAPPTANPHSGKSTGSSSVPSSVIDLTAPDEVTAASSRRVRKIKLTGASLSVRKSNDPGPTSALCSPNVGSPMASHQSTPKTGWPHTTLIPEQPPVNPPPNGTVTSSTGHSRYQRPAPILCQASLAEMGSPAGGEMLSKHAETHKGTLGVSDSNSPKKTKSTTEVQVDKSRLDLQSSTSGEVIEKMGMILTDQQAAVTSAGRHNTSAANVVIDLTLALDDDEVDVLPLSKSAKRRNGTAFPSRARRKADTPDDSRPTYMNHSQSQQQDEEDEDQVEALDILGEAYPDDSTDIDGTIRVDTASPAFSEEPRHSIGKASARSREIIVIDDDEDDVDTGHKGPAEPPASTSHSVSQSFPHAAISVKAVSSVNGASTSFAAGDTGSKASPNVVISRQEDVDMVIDDELEPVSVADTRSWELNRDLQQTHALRSPNKGKERTPNYKGKSRADALNLTLETPSSDRTQVDQQQKYGTSATVNQERATTGQTAANTESTDTDTPSRSPATGPRLGQQKIQKVRIEATLSASIRVSGIVSSTPLASSSTSIPAPTPPAAPAPASAPIRASGPPKHHALFALSNPPTNTTMSDVISSLPGPSTSIETTLQPVASSTQSVTNSTRSSFERQRQSEAFYAALASSFLKRCGAAPNLPNMYDAGKNSQMRHHPPGLWYNPSEARPPSSSTPPDHYLVQHRAISTTCDPRDVFGQIKTEGFADTLASKPKHQDADTSSDVETHHLREEGIAEHDLSTALDDNGIELSPVEAPTIEALVTQTPLAARNSQQAEASNRIEIQGKFHITLFKPTLADIAIHVAAETTWYKQGRATRGGKRKNYAEIPPAPLPPKRQRVSRTARSERNRTYEVFDDEDVFDDDADPIWVSGQSLRYGETEVEVCIPIRSDPWALTPPPRIPRPNLKIILNVQSRA</sequence>